<dbReference type="PROSITE" id="PS00107">
    <property type="entry name" value="PROTEIN_KINASE_ATP"/>
    <property type="match status" value="1"/>
</dbReference>
<feature type="domain" description="Protein kinase" evidence="12">
    <location>
        <begin position="25"/>
        <end position="276"/>
    </location>
</feature>
<evidence type="ECO:0000256" key="10">
    <source>
        <dbReference type="PROSITE-ProRule" id="PRU10141"/>
    </source>
</evidence>
<comment type="catalytic activity">
    <reaction evidence="9">
        <text>L-seryl-[protein] + ATP = O-phospho-L-seryl-[protein] + ADP + H(+)</text>
        <dbReference type="Rhea" id="RHEA:17989"/>
        <dbReference type="Rhea" id="RHEA-COMP:9863"/>
        <dbReference type="Rhea" id="RHEA-COMP:11604"/>
        <dbReference type="ChEBI" id="CHEBI:15378"/>
        <dbReference type="ChEBI" id="CHEBI:29999"/>
        <dbReference type="ChEBI" id="CHEBI:30616"/>
        <dbReference type="ChEBI" id="CHEBI:83421"/>
        <dbReference type="ChEBI" id="CHEBI:456216"/>
        <dbReference type="EC" id="2.7.11.1"/>
    </reaction>
</comment>
<dbReference type="SMART" id="SM00220">
    <property type="entry name" value="S_TKc"/>
    <property type="match status" value="1"/>
</dbReference>
<dbReference type="PANTHER" id="PTHR48012">
    <property type="entry name" value="STERILE20-LIKE KINASE, ISOFORM B-RELATED"/>
    <property type="match status" value="1"/>
</dbReference>
<sequence>MSDKSKKSLDKLSEESLMREPEEVFDLLEKIGEGAYGAVYKAMHKESGQLLAIKQVPVDSDLQDIIKEISIMQQCDSQYVVKYYGSYFKNTDLWIVMEYCGAGSVSDIMRIINRPLREEEIAIVMQYALKGLEYLHFKRKIHRDIKAGNILLNLEGHAKLADFGVAGQLTDTMAKRNTVIGTPFWMAPEVIQEVGYDCLADIWSLGITALEIAEGKPPYADVHPMRAIFMIPTKPPPTLKDTDKFSNEFSDFISRCLVKNPEERMSATALLQHKFIKSAKPVAVLKELIQDAMRILEEEEGSGSDEEDDNDVDDQFFTASNTLVQRGGGGARGVAPPVGDGTITDLGTMVIIDDTDEDDLGTMKRVDTGVVDKESKEYRPGFMQHFDQKEEQQKKKNVGRKQAPQGPHDISFYFPDIPDGMDFREFLKSLNQQTLEEYLSALDNHMSTELESLRERYPQKRLPILKAMDAKKKQQFRN</sequence>
<dbReference type="GO" id="GO:0051262">
    <property type="term" value="P:protein tetramerization"/>
    <property type="evidence" value="ECO:0007669"/>
    <property type="project" value="InterPro"/>
</dbReference>
<comment type="similarity">
    <text evidence="1">Belongs to the protein kinase superfamily. STE Ser/Thr protein kinase family. STE20 subfamily.</text>
</comment>
<dbReference type="InterPro" id="IPR024205">
    <property type="entry name" value="Mst1_2_SARAH_domain"/>
</dbReference>
<name>O62571_SUBDO</name>
<keyword evidence="5 10" id="KW-0547">Nucleotide-binding</keyword>
<evidence type="ECO:0000256" key="1">
    <source>
        <dbReference type="ARBA" id="ARBA00008874"/>
    </source>
</evidence>
<dbReference type="FunFam" id="3.30.200.20:FF:000040">
    <property type="entry name" value="Dual specificity mitogen-activated protein kinase kinase"/>
    <property type="match status" value="1"/>
</dbReference>
<dbReference type="EC" id="2.7.11.1" evidence="2"/>
<feature type="binding site" evidence="10">
    <location>
        <position position="54"/>
    </location>
    <ligand>
        <name>ATP</name>
        <dbReference type="ChEBI" id="CHEBI:30616"/>
    </ligand>
</feature>
<dbReference type="PROSITE" id="PS50011">
    <property type="entry name" value="PROTEIN_KINASE_DOM"/>
    <property type="match status" value="1"/>
</dbReference>
<feature type="region of interest" description="Disordered" evidence="11">
    <location>
        <begin position="386"/>
        <end position="409"/>
    </location>
</feature>
<dbReference type="SUPFAM" id="SSF56112">
    <property type="entry name" value="Protein kinase-like (PK-like)"/>
    <property type="match status" value="1"/>
</dbReference>
<dbReference type="InterPro" id="IPR050629">
    <property type="entry name" value="STE20/SPS1-PAK"/>
</dbReference>
<dbReference type="AlphaFoldDB" id="O62571"/>
<dbReference type="GO" id="GO:0004674">
    <property type="term" value="F:protein serine/threonine kinase activity"/>
    <property type="evidence" value="ECO:0007669"/>
    <property type="project" value="UniProtKB-KW"/>
</dbReference>
<evidence type="ECO:0000256" key="11">
    <source>
        <dbReference type="SAM" id="MobiDB-lite"/>
    </source>
</evidence>
<evidence type="ECO:0000256" key="7">
    <source>
        <dbReference type="ARBA" id="ARBA00022840"/>
    </source>
</evidence>
<evidence type="ECO:0000313" key="14">
    <source>
        <dbReference type="EMBL" id="CAA73555.1"/>
    </source>
</evidence>
<dbReference type="Gene3D" id="1.10.510.10">
    <property type="entry name" value="Transferase(Phosphotransferase) domain 1"/>
    <property type="match status" value="1"/>
</dbReference>
<dbReference type="GO" id="GO:0005524">
    <property type="term" value="F:ATP binding"/>
    <property type="evidence" value="ECO:0007669"/>
    <property type="project" value="UniProtKB-UniRule"/>
</dbReference>
<dbReference type="EMBL" id="Y13101">
    <property type="protein sequence ID" value="CAA73555.1"/>
    <property type="molecule type" value="mRNA"/>
</dbReference>
<evidence type="ECO:0000256" key="6">
    <source>
        <dbReference type="ARBA" id="ARBA00022777"/>
    </source>
</evidence>
<dbReference type="InterPro" id="IPR036674">
    <property type="entry name" value="p53_tetramer_sf"/>
</dbReference>
<evidence type="ECO:0000259" key="12">
    <source>
        <dbReference type="PROSITE" id="PS50011"/>
    </source>
</evidence>
<evidence type="ECO:0000256" key="9">
    <source>
        <dbReference type="ARBA" id="ARBA00048679"/>
    </source>
</evidence>
<protein>
    <recommendedName>
        <fullName evidence="2">non-specific serine/threonine protein kinase</fullName>
        <ecNumber evidence="2">2.7.11.1</ecNumber>
    </recommendedName>
</protein>
<dbReference type="InterPro" id="IPR011009">
    <property type="entry name" value="Kinase-like_dom_sf"/>
</dbReference>
<dbReference type="CDD" id="cd06612">
    <property type="entry name" value="STKc_MST1_2"/>
    <property type="match status" value="1"/>
</dbReference>
<dbReference type="GO" id="GO:0007165">
    <property type="term" value="P:signal transduction"/>
    <property type="evidence" value="ECO:0007669"/>
    <property type="project" value="InterPro"/>
</dbReference>
<dbReference type="Gene3D" id="4.10.170.10">
    <property type="entry name" value="p53-like tetramerisation domain"/>
    <property type="match status" value="1"/>
</dbReference>
<evidence type="ECO:0000256" key="2">
    <source>
        <dbReference type="ARBA" id="ARBA00012513"/>
    </source>
</evidence>
<keyword evidence="7 10" id="KW-0067">ATP-binding</keyword>
<evidence type="ECO:0000256" key="4">
    <source>
        <dbReference type="ARBA" id="ARBA00022679"/>
    </source>
</evidence>
<evidence type="ECO:0000256" key="8">
    <source>
        <dbReference type="ARBA" id="ARBA00047899"/>
    </source>
</evidence>
<evidence type="ECO:0000256" key="5">
    <source>
        <dbReference type="ARBA" id="ARBA00022741"/>
    </source>
</evidence>
<dbReference type="InterPro" id="IPR000719">
    <property type="entry name" value="Prot_kinase_dom"/>
</dbReference>
<dbReference type="Pfam" id="PF11629">
    <property type="entry name" value="Mst1_SARAH"/>
    <property type="match status" value="1"/>
</dbReference>
<reference evidence="14" key="1">
    <citation type="journal article" date="1996" name="J. Mol. Evol.">
        <title>Molecular evolution of the metazoan protein kinase C multigene family.</title>
        <authorList>
            <person name="Kruse M."/>
            <person name="Gamulin V."/>
            <person name="Cetkovic H."/>
            <person name="Pancer Z."/>
            <person name="Mueller I.M."/>
            <person name="Mueller W.E.G."/>
        </authorList>
    </citation>
    <scope>NUCLEOTIDE SEQUENCE</scope>
</reference>
<dbReference type="Pfam" id="PF00069">
    <property type="entry name" value="Pkinase"/>
    <property type="match status" value="1"/>
</dbReference>
<dbReference type="InterPro" id="IPR017441">
    <property type="entry name" value="Protein_kinase_ATP_BS"/>
</dbReference>
<dbReference type="CDD" id="cd21884">
    <property type="entry name" value="SARAH_MST_Hpo"/>
    <property type="match status" value="1"/>
</dbReference>
<comment type="catalytic activity">
    <reaction evidence="8">
        <text>L-threonyl-[protein] + ATP = O-phospho-L-threonyl-[protein] + ADP + H(+)</text>
        <dbReference type="Rhea" id="RHEA:46608"/>
        <dbReference type="Rhea" id="RHEA-COMP:11060"/>
        <dbReference type="Rhea" id="RHEA-COMP:11605"/>
        <dbReference type="ChEBI" id="CHEBI:15378"/>
        <dbReference type="ChEBI" id="CHEBI:30013"/>
        <dbReference type="ChEBI" id="CHEBI:30616"/>
        <dbReference type="ChEBI" id="CHEBI:61977"/>
        <dbReference type="ChEBI" id="CHEBI:456216"/>
        <dbReference type="EC" id="2.7.11.1"/>
    </reaction>
</comment>
<dbReference type="PANTHER" id="PTHR48012:SF10">
    <property type="entry name" value="FI20177P1"/>
    <property type="match status" value="1"/>
</dbReference>
<dbReference type="GO" id="GO:0005737">
    <property type="term" value="C:cytoplasm"/>
    <property type="evidence" value="ECO:0007669"/>
    <property type="project" value="TreeGrafter"/>
</dbReference>
<reference evidence="14" key="2">
    <citation type="submission" date="1997-04" db="EMBL/GenBank/DDBJ databases">
        <authorList>
            <person name="Mueller W.E.G."/>
        </authorList>
    </citation>
    <scope>NUCLEOTIDE SEQUENCE</scope>
</reference>
<dbReference type="PROSITE" id="PS50951">
    <property type="entry name" value="SARAH"/>
    <property type="match status" value="1"/>
</dbReference>
<keyword evidence="6 14" id="KW-0418">Kinase</keyword>
<organism evidence="14">
    <name type="scientific">Suberites domuncula</name>
    <name type="common">Sponge</name>
    <dbReference type="NCBI Taxonomy" id="55567"/>
    <lineage>
        <taxon>Eukaryota</taxon>
        <taxon>Metazoa</taxon>
        <taxon>Porifera</taxon>
        <taxon>Demospongiae</taxon>
        <taxon>Heteroscleromorpha</taxon>
        <taxon>Suberitida</taxon>
        <taxon>Suberitidae</taxon>
        <taxon>Suberites</taxon>
    </lineage>
</organism>
<evidence type="ECO:0000256" key="3">
    <source>
        <dbReference type="ARBA" id="ARBA00022527"/>
    </source>
</evidence>
<feature type="domain" description="SARAH" evidence="13">
    <location>
        <begin position="424"/>
        <end position="471"/>
    </location>
</feature>
<proteinExistence type="evidence at transcript level"/>
<keyword evidence="3" id="KW-0723">Serine/threonine-protein kinase</keyword>
<dbReference type="FunFam" id="1.10.510.10:FF:000075">
    <property type="entry name" value="Serine/threonine-protein kinase 3"/>
    <property type="match status" value="1"/>
</dbReference>
<keyword evidence="4" id="KW-0808">Transferase</keyword>
<dbReference type="InterPro" id="IPR011524">
    <property type="entry name" value="SARAH_dom"/>
</dbReference>
<accession>O62571</accession>
<evidence type="ECO:0000259" key="13">
    <source>
        <dbReference type="PROSITE" id="PS50951"/>
    </source>
</evidence>